<accession>A0A1G5JYN7</accession>
<keyword evidence="2" id="KW-1185">Reference proteome</keyword>
<reference evidence="1 2" key="1">
    <citation type="submission" date="2016-10" db="EMBL/GenBank/DDBJ databases">
        <authorList>
            <person name="de Groot N.N."/>
        </authorList>
    </citation>
    <scope>NUCLEOTIDE SEQUENCE [LARGE SCALE GENOMIC DNA]</scope>
    <source>
        <strain evidence="1 2">DSM 18978</strain>
    </source>
</reference>
<dbReference type="OrthoDB" id="2063617at2"/>
<name>A0A1G5JYN7_9FIRM</name>
<organism evidence="1 2">
    <name type="scientific">Alkaliphilus peptidifermentans DSM 18978</name>
    <dbReference type="NCBI Taxonomy" id="1120976"/>
    <lineage>
        <taxon>Bacteria</taxon>
        <taxon>Bacillati</taxon>
        <taxon>Bacillota</taxon>
        <taxon>Clostridia</taxon>
        <taxon>Peptostreptococcales</taxon>
        <taxon>Natronincolaceae</taxon>
        <taxon>Alkaliphilus</taxon>
    </lineage>
</organism>
<dbReference type="Proteomes" id="UP000198636">
    <property type="component" value="Unassembled WGS sequence"/>
</dbReference>
<dbReference type="AlphaFoldDB" id="A0A1G5JYN7"/>
<protein>
    <recommendedName>
        <fullName evidence="3">Phage protein</fullName>
    </recommendedName>
</protein>
<dbReference type="RefSeq" id="WP_091545421.1">
    <property type="nucleotide sequence ID" value="NZ_FMUS01000022.1"/>
</dbReference>
<evidence type="ECO:0008006" key="3">
    <source>
        <dbReference type="Google" id="ProtNLM"/>
    </source>
</evidence>
<evidence type="ECO:0000313" key="2">
    <source>
        <dbReference type="Proteomes" id="UP000198636"/>
    </source>
</evidence>
<gene>
    <name evidence="1" type="ORF">SAMN03080606_03119</name>
</gene>
<dbReference type="InterPro" id="IPR049254">
    <property type="entry name" value="Phage_tail_terminator"/>
</dbReference>
<proteinExistence type="predicted"/>
<dbReference type="STRING" id="1120976.SAMN03080606_03119"/>
<dbReference type="EMBL" id="FMUS01000022">
    <property type="protein sequence ID" value="SCY93294.1"/>
    <property type="molecule type" value="Genomic_DNA"/>
</dbReference>
<dbReference type="Pfam" id="PF20765">
    <property type="entry name" value="Phage_tail_terminator_8"/>
    <property type="match status" value="1"/>
</dbReference>
<sequence length="159" mass="18397">MEVLLQFLKDNEGRCRVTSGSYNSLCDGIMAVLNSQFPNNEVFDEEVIEGANPPYFYVKMLKGNEIKELNGRYRRVYSFVIYYHTPDKNNRAMNNVAEELYNITEHIEIDGRKLRGVGMKHEIIEGALNFFVEYSFFVYRQQEATTKMGILEEKGGIKG</sequence>
<evidence type="ECO:0000313" key="1">
    <source>
        <dbReference type="EMBL" id="SCY93294.1"/>
    </source>
</evidence>